<proteinExistence type="predicted"/>
<name>A0A484BCK7_DRONA</name>
<dbReference type="EMBL" id="LSRL02000058">
    <property type="protein sequence ID" value="TDG46458.1"/>
    <property type="molecule type" value="Genomic_DNA"/>
</dbReference>
<feature type="chain" id="PRO_5019760388" evidence="1">
    <location>
        <begin position="25"/>
        <end position="140"/>
    </location>
</feature>
<reference evidence="2 3" key="1">
    <citation type="journal article" date="2019" name="J. Hered.">
        <title>An Improved Genome Assembly for Drosophila navojoa, the Basal Species in the mojavensis Cluster.</title>
        <authorList>
            <person name="Vanderlinde T."/>
            <person name="Dupim E.G."/>
            <person name="Nazario-Yepiz N.O."/>
            <person name="Carvalho A.B."/>
        </authorList>
    </citation>
    <scope>NUCLEOTIDE SEQUENCE [LARGE SCALE GENOMIC DNA]</scope>
    <source>
        <strain evidence="2">Navoj_Jal97</strain>
        <tissue evidence="2">Whole organism</tissue>
    </source>
</reference>
<evidence type="ECO:0000313" key="3">
    <source>
        <dbReference type="Proteomes" id="UP000295192"/>
    </source>
</evidence>
<evidence type="ECO:0000313" key="2">
    <source>
        <dbReference type="EMBL" id="TDG46458.1"/>
    </source>
</evidence>
<dbReference type="Proteomes" id="UP000295192">
    <property type="component" value="Unassembled WGS sequence"/>
</dbReference>
<dbReference type="STRING" id="7232.A0A484BCK7"/>
<dbReference type="AlphaFoldDB" id="A0A484BCK7"/>
<organism evidence="2 3">
    <name type="scientific">Drosophila navojoa</name>
    <name type="common">Fruit fly</name>
    <dbReference type="NCBI Taxonomy" id="7232"/>
    <lineage>
        <taxon>Eukaryota</taxon>
        <taxon>Metazoa</taxon>
        <taxon>Ecdysozoa</taxon>
        <taxon>Arthropoda</taxon>
        <taxon>Hexapoda</taxon>
        <taxon>Insecta</taxon>
        <taxon>Pterygota</taxon>
        <taxon>Neoptera</taxon>
        <taxon>Endopterygota</taxon>
        <taxon>Diptera</taxon>
        <taxon>Brachycera</taxon>
        <taxon>Muscomorpha</taxon>
        <taxon>Ephydroidea</taxon>
        <taxon>Drosophilidae</taxon>
        <taxon>Drosophila</taxon>
    </lineage>
</organism>
<dbReference type="OrthoDB" id="7881543at2759"/>
<gene>
    <name evidence="2" type="ORF">AWZ03_007114</name>
</gene>
<keyword evidence="1" id="KW-0732">Signal</keyword>
<evidence type="ECO:0000256" key="1">
    <source>
        <dbReference type="SAM" id="SignalP"/>
    </source>
</evidence>
<comment type="caution">
    <text evidence="2">The sequence shown here is derived from an EMBL/GenBank/DDBJ whole genome shotgun (WGS) entry which is preliminary data.</text>
</comment>
<protein>
    <submittedName>
        <fullName evidence="2">Uncharacterized protein</fullName>
    </submittedName>
</protein>
<sequence>MRMRSTKACFLLLGLQLLITGVRLEEANDWPESELELELQRQPDKLAYCRALQRLQLQQYEQTSCLNILEDELTMTGELLMDSPRRCWWGWELFVPFGGAINASYAVNHLTNNSNDDVVHRQQQWEIRGNYLGAGNATRA</sequence>
<accession>A0A484BCK7</accession>
<feature type="signal peptide" evidence="1">
    <location>
        <begin position="1"/>
        <end position="24"/>
    </location>
</feature>
<keyword evidence="3" id="KW-1185">Reference proteome</keyword>